<feature type="domain" description="Ig-like" evidence="2">
    <location>
        <begin position="136"/>
        <end position="226"/>
    </location>
</feature>
<dbReference type="CDD" id="cd00096">
    <property type="entry name" value="Ig"/>
    <property type="match status" value="1"/>
</dbReference>
<accession>B7Z471</accession>
<dbReference type="GO" id="GO:0016301">
    <property type="term" value="F:kinase activity"/>
    <property type="evidence" value="ECO:0007669"/>
    <property type="project" value="UniProtKB-KW"/>
</dbReference>
<dbReference type="SUPFAM" id="SSF48726">
    <property type="entry name" value="Immunoglobulin"/>
    <property type="match status" value="3"/>
</dbReference>
<dbReference type="SMART" id="SM00408">
    <property type="entry name" value="IGc2"/>
    <property type="match status" value="3"/>
</dbReference>
<evidence type="ECO:0000259" key="2">
    <source>
        <dbReference type="PROSITE" id="PS50835"/>
    </source>
</evidence>
<evidence type="ECO:0000256" key="1">
    <source>
        <dbReference type="SAM" id="MobiDB-lite"/>
    </source>
</evidence>
<dbReference type="SMART" id="SM00409">
    <property type="entry name" value="IG"/>
    <property type="match status" value="3"/>
</dbReference>
<dbReference type="Gene3D" id="2.60.40.10">
    <property type="entry name" value="Immunoglobulins"/>
    <property type="match status" value="3"/>
</dbReference>
<feature type="region of interest" description="Disordered" evidence="1">
    <location>
        <begin position="1"/>
        <end position="35"/>
    </location>
</feature>
<feature type="domain" description="Ig-like" evidence="2">
    <location>
        <begin position="233"/>
        <end position="309"/>
    </location>
</feature>
<dbReference type="EMBL" id="AK296931">
    <property type="protein sequence ID" value="BAH12457.1"/>
    <property type="molecule type" value="mRNA"/>
</dbReference>
<dbReference type="PANTHER" id="PTHR45080">
    <property type="entry name" value="CONTACTIN 5"/>
    <property type="match status" value="1"/>
</dbReference>
<keyword evidence="3" id="KW-0808">Transferase</keyword>
<proteinExistence type="evidence at transcript level"/>
<feature type="domain" description="Ig-like" evidence="2">
    <location>
        <begin position="34"/>
        <end position="128"/>
    </location>
</feature>
<protein>
    <submittedName>
        <fullName evidence="3">cDNA FLJ54697, highly similar to Tyrosine-protein kinase-like 7</fullName>
    </submittedName>
</protein>
<dbReference type="InterPro" id="IPR050958">
    <property type="entry name" value="Cell_Adh-Cytoskel_Orgn"/>
</dbReference>
<dbReference type="PROSITE" id="PS50835">
    <property type="entry name" value="IG_LIKE"/>
    <property type="match status" value="3"/>
</dbReference>
<dbReference type="PeptideAtlas" id="B7Z471"/>
<dbReference type="PANTHER" id="PTHR45080:SF21">
    <property type="entry name" value="INACTIVE TYROSINE-PROTEIN KINASE 7"/>
    <property type="match status" value="1"/>
</dbReference>
<organism evidence="3">
    <name type="scientific">Homo sapiens</name>
    <name type="common">Human</name>
    <dbReference type="NCBI Taxonomy" id="9606"/>
    <lineage>
        <taxon>Eukaryota</taxon>
        <taxon>Metazoa</taxon>
        <taxon>Chordata</taxon>
        <taxon>Craniata</taxon>
        <taxon>Vertebrata</taxon>
        <taxon>Euteleostomi</taxon>
        <taxon>Mammalia</taxon>
        <taxon>Eutheria</taxon>
        <taxon>Euarchontoglires</taxon>
        <taxon>Primates</taxon>
        <taxon>Haplorrhini</taxon>
        <taxon>Catarrhini</taxon>
        <taxon>Hominidae</taxon>
        <taxon>Homo</taxon>
    </lineage>
</organism>
<dbReference type="CDD" id="cd05760">
    <property type="entry name" value="Ig2_PTK7"/>
    <property type="match status" value="1"/>
</dbReference>
<keyword evidence="3" id="KW-0418">Kinase</keyword>
<dbReference type="AlphaFoldDB" id="B7Z471"/>
<dbReference type="Pfam" id="PF13927">
    <property type="entry name" value="Ig_3"/>
    <property type="match status" value="3"/>
</dbReference>
<dbReference type="InterPro" id="IPR013783">
    <property type="entry name" value="Ig-like_fold"/>
</dbReference>
<dbReference type="InterPro" id="IPR007110">
    <property type="entry name" value="Ig-like_dom"/>
</dbReference>
<evidence type="ECO:0000313" key="3">
    <source>
        <dbReference type="EMBL" id="BAH12457.1"/>
    </source>
</evidence>
<dbReference type="FunFam" id="2.60.40.10:FF:000432">
    <property type="entry name" value="Protein tyrosine kinase 7 (inactive)"/>
    <property type="match status" value="1"/>
</dbReference>
<dbReference type="FunFam" id="2.60.40.10:FF:000390">
    <property type="entry name" value="Protein tyrosine kinase 7 (inactive)"/>
    <property type="match status" value="1"/>
</dbReference>
<dbReference type="FunFam" id="2.60.40.10:FF:000395">
    <property type="entry name" value="Protein tyrosine kinase 7 (inactive)"/>
    <property type="match status" value="1"/>
</dbReference>
<dbReference type="InterPro" id="IPR003598">
    <property type="entry name" value="Ig_sub2"/>
</dbReference>
<sequence>MGSFLSGEKRPSAPTVGSAMEKKEFPTPPGRVGPGTQTAIVFIKQPSSQDALQGRRALLRCEVEAPGPVHVYWLLDGAPVQDTERRFAQGSSLSFAAVDRLQDSGTFQCVARDDVTGEEARSANASFNIKWIEAGPVVLKHPASEAEIQPQTQVTLRCHIDGHPRPTYQWFRDGTPLSDGQSNHTVSSKERNLTLRPAGPEHSGLYSCCAHSAFGQACSSQNFTLSIADESFARVVLAPQDVVVARYEEAMFHCQFSAQPPPSLQWLFEDETPITNRSRPPHLRRATVFANGSLLLTQVRPRNAGIYRCIGQGQRGPPIILEATLHLAEIEDMPLFEPRVFTAGSEERVTCLPPMAGSTRRATSWCWPILLKVMLVSTPATRPTWLVSGDRMSTSLWPLCPPG</sequence>
<dbReference type="InterPro" id="IPR036179">
    <property type="entry name" value="Ig-like_dom_sf"/>
</dbReference>
<dbReference type="InterPro" id="IPR003599">
    <property type="entry name" value="Ig_sub"/>
</dbReference>
<dbReference type="ProteomicsDB" id="6575"/>
<name>B7Z471_HUMAN</name>
<reference evidence="3" key="1">
    <citation type="submission" date="2007-10" db="EMBL/GenBank/DDBJ databases">
        <title>NEDO human cDNA sequencing project focused on splicing variants.</title>
        <authorList>
            <person name="Wakamatsu A."/>
            <person name="Yamamoto J."/>
            <person name="Kimura K."/>
            <person name="Ishii S."/>
            <person name="Watanabe K."/>
            <person name="Sugiyama A."/>
            <person name="Murakawa K."/>
            <person name="Kaida T."/>
            <person name="Tsuchiya K."/>
            <person name="Fukuzumi Y."/>
            <person name="Kumagai A."/>
            <person name="Oishi Y."/>
            <person name="Yamamoto S."/>
            <person name="Ono Y."/>
            <person name="Komori Y."/>
            <person name="Yamazaki M."/>
            <person name="Kisu Y."/>
            <person name="Nishikawa T."/>
            <person name="Sugano S."/>
            <person name="Nomura N."/>
            <person name="Isogai T."/>
        </authorList>
    </citation>
    <scope>NUCLEOTIDE SEQUENCE</scope>
    <source>
        <tissue evidence="3">Tongue</tissue>
    </source>
</reference>